<accession>A0A7R6PC81</accession>
<dbReference type="Pfam" id="PF08238">
    <property type="entry name" value="Sel1"/>
    <property type="match status" value="4"/>
</dbReference>
<reference evidence="2 3" key="1">
    <citation type="journal article" date="2008" name="Int. J. Syst. Evol. Microbiol.">
        <title>Neptunomonas japonica sp. nov., an Osedax japonicus symbiont-like bacterium isolated from sediment adjacent to sperm whale carcasses off Kagoshima, Japan.</title>
        <authorList>
            <person name="Miyazaki M."/>
            <person name="Nogi Y."/>
            <person name="Fujiwara Y."/>
            <person name="Kawato M."/>
            <person name="Kubokawa K."/>
            <person name="Horikoshi K."/>
        </authorList>
    </citation>
    <scope>NUCLEOTIDE SEQUENCE [LARGE SCALE GENOMIC DNA]</scope>
    <source>
        <strain evidence="2 3">JAMM 1380</strain>
    </source>
</reference>
<dbReference type="SMART" id="SM00671">
    <property type="entry name" value="SEL1"/>
    <property type="match status" value="5"/>
</dbReference>
<dbReference type="AlphaFoldDB" id="A0A7R6PC81"/>
<dbReference type="SUPFAM" id="SSF81901">
    <property type="entry name" value="HCP-like"/>
    <property type="match status" value="2"/>
</dbReference>
<dbReference type="InterPro" id="IPR050767">
    <property type="entry name" value="Sel1_AlgK"/>
</dbReference>
<dbReference type="RefSeq" id="WP_201348158.1">
    <property type="nucleotide sequence ID" value="NZ_AP014546.1"/>
</dbReference>
<dbReference type="InterPro" id="IPR011990">
    <property type="entry name" value="TPR-like_helical_dom_sf"/>
</dbReference>
<sequence>MSKKMLLAAAGLILGLQSMSIMAASISAANEAIQKQDYATALDNLKDLAKEGNADATNLLGQLYENGWGVDQDIKKAQSLYDQGARQGNLNSVNSLRKLKNKKYKVELDALLPKAKAGDASAQNRAGEMYEFGYGAERNGSLAFELYQQAADQGLVAAQHNVGRSYNFGTGVEQNFEEAERWYRMAAKQGYTNSMFFLGTLYSNGYGQDNSHPADVIAYAWMHNAAALGNGTASSIESRLLMKLQDNQMDEAKSLASDYEESYVKPFKN</sequence>
<keyword evidence="3" id="KW-1185">Reference proteome</keyword>
<dbReference type="EMBL" id="AP014546">
    <property type="protein sequence ID" value="BBB31024.1"/>
    <property type="molecule type" value="Genomic_DNA"/>
</dbReference>
<name>A0A7R6PC81_9GAMM</name>
<dbReference type="PANTHER" id="PTHR11102">
    <property type="entry name" value="SEL-1-LIKE PROTEIN"/>
    <property type="match status" value="1"/>
</dbReference>
<feature type="chain" id="PRO_5032750520" description="Sel1 repeat family protein" evidence="1">
    <location>
        <begin position="24"/>
        <end position="269"/>
    </location>
</feature>
<evidence type="ECO:0000313" key="3">
    <source>
        <dbReference type="Proteomes" id="UP000595332"/>
    </source>
</evidence>
<evidence type="ECO:0000313" key="2">
    <source>
        <dbReference type="EMBL" id="BBB31024.1"/>
    </source>
</evidence>
<dbReference type="PANTHER" id="PTHR11102:SF160">
    <property type="entry name" value="ERAD-ASSOCIATED E3 UBIQUITIN-PROTEIN LIGASE COMPONENT HRD3"/>
    <property type="match status" value="1"/>
</dbReference>
<protein>
    <recommendedName>
        <fullName evidence="4">Sel1 repeat family protein</fullName>
    </recommendedName>
</protein>
<organism evidence="2 3">
    <name type="scientific">Neptunomonas japonica JAMM 1380</name>
    <dbReference type="NCBI Taxonomy" id="1441457"/>
    <lineage>
        <taxon>Bacteria</taxon>
        <taxon>Pseudomonadati</taxon>
        <taxon>Pseudomonadota</taxon>
        <taxon>Gammaproteobacteria</taxon>
        <taxon>Oceanospirillales</taxon>
        <taxon>Oceanospirillaceae</taxon>
        <taxon>Neptunomonas</taxon>
    </lineage>
</organism>
<feature type="signal peptide" evidence="1">
    <location>
        <begin position="1"/>
        <end position="23"/>
    </location>
</feature>
<dbReference type="InterPro" id="IPR006597">
    <property type="entry name" value="Sel1-like"/>
</dbReference>
<dbReference type="Gene3D" id="1.25.40.10">
    <property type="entry name" value="Tetratricopeptide repeat domain"/>
    <property type="match status" value="2"/>
</dbReference>
<evidence type="ECO:0000256" key="1">
    <source>
        <dbReference type="SAM" id="SignalP"/>
    </source>
</evidence>
<dbReference type="KEGG" id="njp:NEJAP_3086"/>
<keyword evidence="1" id="KW-0732">Signal</keyword>
<gene>
    <name evidence="2" type="ORF">NEJAP_3086</name>
</gene>
<proteinExistence type="predicted"/>
<dbReference type="Proteomes" id="UP000595332">
    <property type="component" value="Chromosome"/>
</dbReference>
<evidence type="ECO:0008006" key="4">
    <source>
        <dbReference type="Google" id="ProtNLM"/>
    </source>
</evidence>